<dbReference type="RefSeq" id="WP_072902439.1">
    <property type="nucleotide sequence ID" value="NZ_FQXB01000006.1"/>
</dbReference>
<dbReference type="GO" id="GO:0030313">
    <property type="term" value="C:cell envelope"/>
    <property type="evidence" value="ECO:0007669"/>
    <property type="project" value="UniProtKB-SubCell"/>
</dbReference>
<keyword evidence="6" id="KW-0249">Electron transport</keyword>
<dbReference type="Proteomes" id="UP000184074">
    <property type="component" value="Unassembled WGS sequence"/>
</dbReference>
<keyword evidence="11" id="KW-1185">Reference proteome</keyword>
<evidence type="ECO:0000256" key="2">
    <source>
        <dbReference type="ARBA" id="ARBA00004196"/>
    </source>
</evidence>
<dbReference type="InterPro" id="IPR036280">
    <property type="entry name" value="Multihaem_cyt_sf"/>
</dbReference>
<feature type="signal peptide" evidence="8">
    <location>
        <begin position="1"/>
        <end position="21"/>
    </location>
</feature>
<evidence type="ECO:0000259" key="9">
    <source>
        <dbReference type="Pfam" id="PF14537"/>
    </source>
</evidence>
<dbReference type="OrthoDB" id="9814800at2"/>
<dbReference type="Gene3D" id="3.90.10.10">
    <property type="entry name" value="Cytochrome C3"/>
    <property type="match status" value="1"/>
</dbReference>
<name>A0A1M5SJH9_9RHOB</name>
<dbReference type="InterPro" id="IPR012286">
    <property type="entry name" value="Tetrahaem_cytochrome"/>
</dbReference>
<sequence length="221" mass="24525">MTPQHIKYAALLLLIPFGALAVSAFQNQTVLRTVAHGPIQVDHANLGCSDCHIAPDATWRQQIQANLRYVVGARSEAVDFGYHPVTSDTCLGCHERPNERHPIYRFREARFQDAQEIVDATSCLGCHTEHTNERAFTQVDFCVACHGDLELKTDPLDVSHLQLIKDENWGSCLGCHDFHGNHAYEAPKLLDAAFDVDALEAYLADGPNPYGTEKLYEAKGP</sequence>
<reference evidence="10 11" key="1">
    <citation type="submission" date="2016-11" db="EMBL/GenBank/DDBJ databases">
        <authorList>
            <person name="Jaros S."/>
            <person name="Januszkiewicz K."/>
            <person name="Wedrychowicz H."/>
        </authorList>
    </citation>
    <scope>NUCLEOTIDE SEQUENCE [LARGE SCALE GENOMIC DNA]</scope>
    <source>
        <strain evidence="10 11">DSM 28715</strain>
    </source>
</reference>
<protein>
    <submittedName>
        <fullName evidence="10">Cytochrome c3</fullName>
    </submittedName>
</protein>
<keyword evidence="5" id="KW-0479">Metal-binding</keyword>
<dbReference type="AlphaFoldDB" id="A0A1M5SJH9"/>
<evidence type="ECO:0000256" key="6">
    <source>
        <dbReference type="ARBA" id="ARBA00022982"/>
    </source>
</evidence>
<organism evidence="10 11">
    <name type="scientific">Cognatiyoonia sediminum</name>
    <dbReference type="NCBI Taxonomy" id="1508389"/>
    <lineage>
        <taxon>Bacteria</taxon>
        <taxon>Pseudomonadati</taxon>
        <taxon>Pseudomonadota</taxon>
        <taxon>Alphaproteobacteria</taxon>
        <taxon>Rhodobacterales</taxon>
        <taxon>Paracoccaceae</taxon>
        <taxon>Cognatiyoonia</taxon>
    </lineage>
</organism>
<dbReference type="STRING" id="1508389.SAMN05444003_3000"/>
<comment type="subcellular location">
    <subcellularLocation>
        <location evidence="2">Cell envelope</location>
    </subcellularLocation>
</comment>
<evidence type="ECO:0000256" key="5">
    <source>
        <dbReference type="ARBA" id="ARBA00022723"/>
    </source>
</evidence>
<evidence type="ECO:0000313" key="10">
    <source>
        <dbReference type="EMBL" id="SHH38550.1"/>
    </source>
</evidence>
<dbReference type="GO" id="GO:0046872">
    <property type="term" value="F:metal ion binding"/>
    <property type="evidence" value="ECO:0007669"/>
    <property type="project" value="UniProtKB-KW"/>
</dbReference>
<dbReference type="EMBL" id="FQXB01000006">
    <property type="protein sequence ID" value="SHH38550.1"/>
    <property type="molecule type" value="Genomic_DNA"/>
</dbReference>
<feature type="domain" description="Tetrahaem cytochrome" evidence="9">
    <location>
        <begin position="44"/>
        <end position="146"/>
    </location>
</feature>
<evidence type="ECO:0000256" key="1">
    <source>
        <dbReference type="ARBA" id="ARBA00001926"/>
    </source>
</evidence>
<evidence type="ECO:0000256" key="4">
    <source>
        <dbReference type="ARBA" id="ARBA00022617"/>
    </source>
</evidence>
<evidence type="ECO:0000256" key="8">
    <source>
        <dbReference type="SAM" id="SignalP"/>
    </source>
</evidence>
<keyword evidence="7" id="KW-0408">Iron</keyword>
<evidence type="ECO:0000256" key="7">
    <source>
        <dbReference type="ARBA" id="ARBA00023004"/>
    </source>
</evidence>
<proteinExistence type="predicted"/>
<dbReference type="Pfam" id="PF14537">
    <property type="entry name" value="Cytochrom_c3_2"/>
    <property type="match status" value="1"/>
</dbReference>
<gene>
    <name evidence="10" type="ORF">SAMN05444003_3000</name>
</gene>
<accession>A0A1M5SJH9</accession>
<evidence type="ECO:0000313" key="11">
    <source>
        <dbReference type="Proteomes" id="UP000184074"/>
    </source>
</evidence>
<keyword evidence="3" id="KW-0813">Transport</keyword>
<feature type="chain" id="PRO_5012296576" evidence="8">
    <location>
        <begin position="22"/>
        <end position="221"/>
    </location>
</feature>
<evidence type="ECO:0000256" key="3">
    <source>
        <dbReference type="ARBA" id="ARBA00022448"/>
    </source>
</evidence>
<keyword evidence="8" id="KW-0732">Signal</keyword>
<comment type="cofactor">
    <cofactor evidence="1">
        <name>heme c</name>
        <dbReference type="ChEBI" id="CHEBI:61717"/>
    </cofactor>
</comment>
<dbReference type="SUPFAM" id="SSF48695">
    <property type="entry name" value="Multiheme cytochromes"/>
    <property type="match status" value="1"/>
</dbReference>
<keyword evidence="4" id="KW-0349">Heme</keyword>